<evidence type="ECO:0000259" key="18">
    <source>
        <dbReference type="Pfam" id="PF02823"/>
    </source>
</evidence>
<dbReference type="OrthoDB" id="9791445at2"/>
<keyword evidence="12 15" id="KW-0066">ATP synthesis</keyword>
<dbReference type="NCBIfam" id="TIGR01216">
    <property type="entry name" value="ATP_synt_epsi"/>
    <property type="match status" value="1"/>
</dbReference>
<proteinExistence type="inferred from homology"/>
<dbReference type="InterPro" id="IPR036794">
    <property type="entry name" value="ATP_F1_dsu/esu_C_sf"/>
</dbReference>
<dbReference type="Proteomes" id="UP000294462">
    <property type="component" value="Chromosome"/>
</dbReference>
<feature type="domain" description="ATP synthase F1 complex delta/epsilon subunit N-terminal" evidence="18">
    <location>
        <begin position="3"/>
        <end position="82"/>
    </location>
</feature>
<evidence type="ECO:0000256" key="10">
    <source>
        <dbReference type="ARBA" id="ARBA00023136"/>
    </source>
</evidence>
<dbReference type="InterPro" id="IPR036771">
    <property type="entry name" value="ATPsynth_dsu/esu_N"/>
</dbReference>
<reference evidence="19 20" key="1">
    <citation type="submission" date="2019-02" db="EMBL/GenBank/DDBJ databases">
        <authorList>
            <person name="Manzano-Marin A."/>
            <person name="Manzano-Marin A."/>
        </authorList>
    </citation>
    <scope>NUCLEOTIDE SEQUENCE [LARGE SCALE GENOMIC DNA]</scope>
    <source>
        <strain evidence="19 20">ErCipseudotaxifoliae</strain>
    </source>
</reference>
<dbReference type="HAMAP" id="MF_00530">
    <property type="entry name" value="ATP_synth_epsil_bac"/>
    <property type="match status" value="1"/>
</dbReference>
<comment type="function">
    <text evidence="1 15">Produces ATP from ADP in the presence of a proton gradient across the membrane.</text>
</comment>
<evidence type="ECO:0000259" key="17">
    <source>
        <dbReference type="Pfam" id="PF00401"/>
    </source>
</evidence>
<dbReference type="InterPro" id="IPR001469">
    <property type="entry name" value="ATP_synth_F1_dsu/esu"/>
</dbReference>
<sequence>MTFHLDVVSSELRIFSGNVKSIQVSGSEGELGIYPKHTPLLTTIKPGMVRILNTNNDNEIIYLSGGILEVQPFVVSILADTAIRGKDLDEKRILQAKSAAIERVNNTHNAIDFEKASAELKELLAKLRVIQLIRNMQ</sequence>
<dbReference type="AlphaFoldDB" id="A0A451DIT6"/>
<keyword evidence="8 15" id="KW-0375">Hydrogen ion transport</keyword>
<dbReference type="PANTHER" id="PTHR13822">
    <property type="entry name" value="ATP SYNTHASE DELTA/EPSILON CHAIN"/>
    <property type="match status" value="1"/>
</dbReference>
<dbReference type="GO" id="GO:0045259">
    <property type="term" value="C:proton-transporting ATP synthase complex"/>
    <property type="evidence" value="ECO:0007669"/>
    <property type="project" value="UniProtKB-KW"/>
</dbReference>
<organism evidence="19 20">
    <name type="scientific">Candidatus Erwinia haradaeae</name>
    <dbReference type="NCBI Taxonomy" id="1922217"/>
    <lineage>
        <taxon>Bacteria</taxon>
        <taxon>Pseudomonadati</taxon>
        <taxon>Pseudomonadota</taxon>
        <taxon>Gammaproteobacteria</taxon>
        <taxon>Enterobacterales</taxon>
        <taxon>Erwiniaceae</taxon>
        <taxon>Erwinia</taxon>
    </lineage>
</organism>
<keyword evidence="10 15" id="KW-0472">Membrane</keyword>
<evidence type="ECO:0000256" key="8">
    <source>
        <dbReference type="ARBA" id="ARBA00022781"/>
    </source>
</evidence>
<evidence type="ECO:0000256" key="11">
    <source>
        <dbReference type="ARBA" id="ARBA00023196"/>
    </source>
</evidence>
<evidence type="ECO:0000256" key="12">
    <source>
        <dbReference type="ARBA" id="ARBA00023310"/>
    </source>
</evidence>
<keyword evidence="20" id="KW-1185">Reference proteome</keyword>
<keyword evidence="9 15" id="KW-0406">Ion transport</keyword>
<dbReference type="InterPro" id="IPR020547">
    <property type="entry name" value="ATP_synth_F1_esu_C"/>
</dbReference>
<keyword evidence="6 15" id="KW-0813">Transport</keyword>
<dbReference type="EMBL" id="LR217725">
    <property type="protein sequence ID" value="VFP86572.1"/>
    <property type="molecule type" value="Genomic_DNA"/>
</dbReference>
<evidence type="ECO:0000256" key="13">
    <source>
        <dbReference type="ARBA" id="ARBA00030215"/>
    </source>
</evidence>
<evidence type="ECO:0000256" key="4">
    <source>
        <dbReference type="ARBA" id="ARBA00011648"/>
    </source>
</evidence>
<dbReference type="CDD" id="cd12152">
    <property type="entry name" value="F1-ATPase_delta"/>
    <property type="match status" value="1"/>
</dbReference>
<dbReference type="InterPro" id="IPR020546">
    <property type="entry name" value="ATP_synth_F1_dsu/esu_N"/>
</dbReference>
<evidence type="ECO:0000256" key="6">
    <source>
        <dbReference type="ARBA" id="ARBA00022448"/>
    </source>
</evidence>
<evidence type="ECO:0000313" key="20">
    <source>
        <dbReference type="Proteomes" id="UP000294462"/>
    </source>
</evidence>
<comment type="subcellular location">
    <subcellularLocation>
        <location evidence="2 15">Cell membrane</location>
        <topology evidence="2 15">Peripheral membrane protein</topology>
    </subcellularLocation>
</comment>
<comment type="subunit">
    <text evidence="4 15 16">F-type ATPases have 2 components, CF(1) - the catalytic core - and CF(0) - the membrane proton channel. CF(1) has five subunits: alpha(3), beta(3), gamma(1), delta(1), epsilon(1). CF(0) has three main subunits: a, b and c.</text>
</comment>
<dbReference type="SUPFAM" id="SSF51344">
    <property type="entry name" value="Epsilon subunit of F1F0-ATP synthase N-terminal domain"/>
    <property type="match status" value="1"/>
</dbReference>
<accession>A0A451DIT6</accession>
<dbReference type="FunFam" id="2.60.15.10:FF:000001">
    <property type="entry name" value="ATP synthase epsilon chain"/>
    <property type="match status" value="1"/>
</dbReference>
<evidence type="ECO:0000256" key="3">
    <source>
        <dbReference type="ARBA" id="ARBA00005712"/>
    </source>
</evidence>
<dbReference type="SUPFAM" id="SSF46604">
    <property type="entry name" value="Epsilon subunit of F1F0-ATP synthase C-terminal domain"/>
    <property type="match status" value="1"/>
</dbReference>
<protein>
    <recommendedName>
        <fullName evidence="5 15">ATP synthase epsilon chain</fullName>
    </recommendedName>
    <alternativeName>
        <fullName evidence="14 15">ATP synthase F1 sector epsilon subunit</fullName>
    </alternativeName>
    <alternativeName>
        <fullName evidence="13 15">F-ATPase epsilon subunit</fullName>
    </alternativeName>
</protein>
<dbReference type="PANTHER" id="PTHR13822:SF10">
    <property type="entry name" value="ATP SYNTHASE EPSILON CHAIN, CHLOROPLASTIC"/>
    <property type="match status" value="1"/>
</dbReference>
<evidence type="ECO:0000256" key="7">
    <source>
        <dbReference type="ARBA" id="ARBA00022475"/>
    </source>
</evidence>
<dbReference type="Gene3D" id="1.20.5.440">
    <property type="entry name" value="ATP synthase delta/epsilon subunit, C-terminal domain"/>
    <property type="match status" value="1"/>
</dbReference>
<evidence type="ECO:0000256" key="14">
    <source>
        <dbReference type="ARBA" id="ARBA00031795"/>
    </source>
</evidence>
<dbReference type="GO" id="GO:0046933">
    <property type="term" value="F:proton-transporting ATP synthase activity, rotational mechanism"/>
    <property type="evidence" value="ECO:0007669"/>
    <property type="project" value="UniProtKB-UniRule"/>
</dbReference>
<evidence type="ECO:0000256" key="5">
    <source>
        <dbReference type="ARBA" id="ARBA00014480"/>
    </source>
</evidence>
<dbReference type="RefSeq" id="WP_072665952.1">
    <property type="nucleotide sequence ID" value="NZ_LR217725.1"/>
</dbReference>
<comment type="similarity">
    <text evidence="3 15 16">Belongs to the ATPase epsilon chain family.</text>
</comment>
<dbReference type="Pfam" id="PF00401">
    <property type="entry name" value="ATP-synt_DE"/>
    <property type="match status" value="1"/>
</dbReference>
<evidence type="ECO:0000256" key="1">
    <source>
        <dbReference type="ARBA" id="ARBA00003543"/>
    </source>
</evidence>
<dbReference type="Gene3D" id="2.60.15.10">
    <property type="entry name" value="F0F1 ATP synthase delta/epsilon subunit, N-terminal"/>
    <property type="match status" value="1"/>
</dbReference>
<keyword evidence="7 15" id="KW-1003">Cell membrane</keyword>
<evidence type="ECO:0000256" key="9">
    <source>
        <dbReference type="ARBA" id="ARBA00023065"/>
    </source>
</evidence>
<feature type="domain" description="ATP synthase epsilon subunit C-terminal" evidence="17">
    <location>
        <begin position="86"/>
        <end position="131"/>
    </location>
</feature>
<dbReference type="NCBIfam" id="NF001847">
    <property type="entry name" value="PRK00571.1-4"/>
    <property type="match status" value="1"/>
</dbReference>
<keyword evidence="11 15" id="KW-0139">CF(1)</keyword>
<dbReference type="Pfam" id="PF02823">
    <property type="entry name" value="ATP-synt_DE_N"/>
    <property type="match status" value="1"/>
</dbReference>
<evidence type="ECO:0000256" key="15">
    <source>
        <dbReference type="HAMAP-Rule" id="MF_00530"/>
    </source>
</evidence>
<dbReference type="GO" id="GO:0005886">
    <property type="term" value="C:plasma membrane"/>
    <property type="evidence" value="ECO:0007669"/>
    <property type="project" value="UniProtKB-SubCell"/>
</dbReference>
<evidence type="ECO:0000313" key="19">
    <source>
        <dbReference type="EMBL" id="VFP86572.1"/>
    </source>
</evidence>
<gene>
    <name evidence="15 19" type="primary">atpC</name>
    <name evidence="19" type="ORF">ERCIPSTX3056_020</name>
</gene>
<evidence type="ECO:0000256" key="2">
    <source>
        <dbReference type="ARBA" id="ARBA00004202"/>
    </source>
</evidence>
<evidence type="ECO:0000256" key="16">
    <source>
        <dbReference type="RuleBase" id="RU003656"/>
    </source>
</evidence>
<dbReference type="KEGG" id="ehd:ERCIPSTX3056_020"/>
<dbReference type="GO" id="GO:0005524">
    <property type="term" value="F:ATP binding"/>
    <property type="evidence" value="ECO:0007669"/>
    <property type="project" value="UniProtKB-UniRule"/>
</dbReference>
<name>A0A451DIT6_9GAMM</name>